<protein>
    <submittedName>
        <fullName evidence="2">LuxR C-terminal-related transcriptional regulator</fullName>
    </submittedName>
</protein>
<dbReference type="PRINTS" id="PR00038">
    <property type="entry name" value="HTHLUXR"/>
</dbReference>
<dbReference type="InterPro" id="IPR036388">
    <property type="entry name" value="WH-like_DNA-bd_sf"/>
</dbReference>
<evidence type="ECO:0000259" key="1">
    <source>
        <dbReference type="PROSITE" id="PS50043"/>
    </source>
</evidence>
<dbReference type="SUPFAM" id="SSF52540">
    <property type="entry name" value="P-loop containing nucleoside triphosphate hydrolases"/>
    <property type="match status" value="1"/>
</dbReference>
<sequence length="866" mass="91683">MNLHWPVIERPAETAAIARAVGSADGPRGVVVDGLAGTGKTTLLKESTARSSRPVTWVAGTTAAQHTPFGALSEHLGPRSPWDLTSRLSDTRRALTEHLPNGTVVVDDAHLLDPLSATLLNQLATSSTLALVVSTRTGEPVPDAVTALWKDRGFVRVTVRDFEHAESDAALAAALGGPVESLTAERIWTETQGNPLYLRHLVEGSHAAGRLRCRNGIWQLRGEPAITLELALLLHTRCRRAPPPARRVVELVAFGEPLALPVLSELAGEEAMIAAERAELVRFSREGSMLAARLAHPFLGEVVRKSVDERTARQIRGEIAALLRSHPGRPADRIRAAELSLDSDRRVSADTLTVAAEEAAALGAFPRAENLARAATAEGDGVTARLIHARALAWTDRGADAERLLSAPDPTALPEADRLTLVIARAANLFWNLDAGPESLELLRLERSRRATDRAARDCLDAVRAAIDVSLGNADDGLRTALRVRRSVSAPPAARVWAASAGALALAMTGHGHAAPAWADGALGLIRSDTAGLRFSLGQGEILALVHSGQFDRADRSARRYLTMAADNPAAWFGISALIGRLDLAKGDVPAAQARLAEAAAGLERSNVGWRGIANLALAQAFAVSGRTPEATAAVRVAEAAIGEHRLLYRPDLDISRAWAAASGRNTSAAIEFARRAASLAHTSGLLAAEAEALHAAVRFGDTAGAPRLLSLADLIDGRLVQPMARQATALSSADGDELVHAAGQFDGLGARLLAADAYAQAADAYRHAGDRRRELRSAAHAHALADGCGHARTPALVTAARALPLTDRERQMALLAAADLTNHQIADRLGVSPRTVEGHMSHVMMKLQARDRADMIRTVLIENGA</sequence>
<dbReference type="InterPro" id="IPR000792">
    <property type="entry name" value="Tscrpt_reg_LuxR_C"/>
</dbReference>
<dbReference type="SUPFAM" id="SSF46894">
    <property type="entry name" value="C-terminal effector domain of the bipartite response regulators"/>
    <property type="match status" value="1"/>
</dbReference>
<dbReference type="PROSITE" id="PS00622">
    <property type="entry name" value="HTH_LUXR_1"/>
    <property type="match status" value="1"/>
</dbReference>
<dbReference type="SMART" id="SM00421">
    <property type="entry name" value="HTH_LUXR"/>
    <property type="match status" value="1"/>
</dbReference>
<proteinExistence type="predicted"/>
<dbReference type="CDD" id="cd06170">
    <property type="entry name" value="LuxR_C_like"/>
    <property type="match status" value="1"/>
</dbReference>
<dbReference type="EMBL" id="BAABFB010000050">
    <property type="protein sequence ID" value="GAA4482940.1"/>
    <property type="molecule type" value="Genomic_DNA"/>
</dbReference>
<dbReference type="Gene3D" id="1.10.10.10">
    <property type="entry name" value="Winged helix-like DNA-binding domain superfamily/Winged helix DNA-binding domain"/>
    <property type="match status" value="1"/>
</dbReference>
<dbReference type="PROSITE" id="PS50043">
    <property type="entry name" value="HTH_LUXR_2"/>
    <property type="match status" value="1"/>
</dbReference>
<dbReference type="InterPro" id="IPR016032">
    <property type="entry name" value="Sig_transdc_resp-reg_C-effctor"/>
</dbReference>
<organism evidence="2 3">
    <name type="scientific">Rhodococcus olei</name>
    <dbReference type="NCBI Taxonomy" id="2161675"/>
    <lineage>
        <taxon>Bacteria</taxon>
        <taxon>Bacillati</taxon>
        <taxon>Actinomycetota</taxon>
        <taxon>Actinomycetes</taxon>
        <taxon>Mycobacteriales</taxon>
        <taxon>Nocardiaceae</taxon>
        <taxon>Rhodococcus</taxon>
    </lineage>
</organism>
<comment type="caution">
    <text evidence="2">The sequence shown here is derived from an EMBL/GenBank/DDBJ whole genome shotgun (WGS) entry which is preliminary data.</text>
</comment>
<evidence type="ECO:0000313" key="3">
    <source>
        <dbReference type="Proteomes" id="UP001501183"/>
    </source>
</evidence>
<dbReference type="Proteomes" id="UP001501183">
    <property type="component" value="Unassembled WGS sequence"/>
</dbReference>
<gene>
    <name evidence="2" type="ORF">GCM10023094_33840</name>
</gene>
<reference evidence="3" key="1">
    <citation type="journal article" date="2019" name="Int. J. Syst. Evol. Microbiol.">
        <title>The Global Catalogue of Microorganisms (GCM) 10K type strain sequencing project: providing services to taxonomists for standard genome sequencing and annotation.</title>
        <authorList>
            <consortium name="The Broad Institute Genomics Platform"/>
            <consortium name="The Broad Institute Genome Sequencing Center for Infectious Disease"/>
            <person name="Wu L."/>
            <person name="Ma J."/>
        </authorList>
    </citation>
    <scope>NUCLEOTIDE SEQUENCE [LARGE SCALE GENOMIC DNA]</scope>
    <source>
        <strain evidence="3">JCM 32206</strain>
    </source>
</reference>
<dbReference type="Gene3D" id="3.40.50.300">
    <property type="entry name" value="P-loop containing nucleotide triphosphate hydrolases"/>
    <property type="match status" value="1"/>
</dbReference>
<dbReference type="Pfam" id="PF00196">
    <property type="entry name" value="GerE"/>
    <property type="match status" value="1"/>
</dbReference>
<dbReference type="RefSeq" id="WP_345347358.1">
    <property type="nucleotide sequence ID" value="NZ_BAABFB010000050.1"/>
</dbReference>
<feature type="domain" description="HTH luxR-type" evidence="1">
    <location>
        <begin position="799"/>
        <end position="864"/>
    </location>
</feature>
<keyword evidence="3" id="KW-1185">Reference proteome</keyword>
<accession>A0ABP8P717</accession>
<evidence type="ECO:0000313" key="2">
    <source>
        <dbReference type="EMBL" id="GAA4482940.1"/>
    </source>
</evidence>
<name>A0ABP8P717_9NOCA</name>
<dbReference type="InterPro" id="IPR027417">
    <property type="entry name" value="P-loop_NTPase"/>
</dbReference>